<protein>
    <submittedName>
        <fullName evidence="1">Uncharacterized protein</fullName>
    </submittedName>
</protein>
<sequence length="56" mass="6424">MKGSASPMSDDKKWQAEDDMRTLLRAKEIEKDPKRLAAARAMAKEKMAEMQQITKK</sequence>
<accession>A0A1I5R268</accession>
<dbReference type="AlphaFoldDB" id="A0A1I5R268"/>
<gene>
    <name evidence="1" type="ORF">SAMN05216177_103254</name>
</gene>
<proteinExistence type="predicted"/>
<dbReference type="RefSeq" id="WP_158234271.1">
    <property type="nucleotide sequence ID" value="NZ_FOXK01000003.1"/>
</dbReference>
<name>A0A1I5R268_9GAMM</name>
<dbReference type="Proteomes" id="UP000182025">
    <property type="component" value="Unassembled WGS sequence"/>
</dbReference>
<reference evidence="2" key="1">
    <citation type="submission" date="2016-10" db="EMBL/GenBank/DDBJ databases">
        <authorList>
            <person name="Varghese N."/>
            <person name="Submissions S."/>
        </authorList>
    </citation>
    <scope>NUCLEOTIDE SEQUENCE [LARGE SCALE GENOMIC DNA]</scope>
    <source>
        <strain evidence="2">JCM 15604</strain>
    </source>
</reference>
<organism evidence="1 2">
    <name type="scientific">Ectopseudomonas toyotomiensis</name>
    <dbReference type="NCBI Taxonomy" id="554344"/>
    <lineage>
        <taxon>Bacteria</taxon>
        <taxon>Pseudomonadati</taxon>
        <taxon>Pseudomonadota</taxon>
        <taxon>Gammaproteobacteria</taxon>
        <taxon>Pseudomonadales</taxon>
        <taxon>Pseudomonadaceae</taxon>
        <taxon>Ectopseudomonas</taxon>
    </lineage>
</organism>
<dbReference type="EMBL" id="FOXK01000003">
    <property type="protein sequence ID" value="SFP52613.1"/>
    <property type="molecule type" value="Genomic_DNA"/>
</dbReference>
<keyword evidence="2" id="KW-1185">Reference proteome</keyword>
<evidence type="ECO:0000313" key="1">
    <source>
        <dbReference type="EMBL" id="SFP52613.1"/>
    </source>
</evidence>
<evidence type="ECO:0000313" key="2">
    <source>
        <dbReference type="Proteomes" id="UP000182025"/>
    </source>
</evidence>